<evidence type="ECO:0000313" key="9">
    <source>
        <dbReference type="EMBL" id="TWE16719.1"/>
    </source>
</evidence>
<evidence type="ECO:0000256" key="4">
    <source>
        <dbReference type="ARBA" id="ARBA00022989"/>
    </source>
</evidence>
<keyword evidence="10" id="KW-1185">Reference proteome</keyword>
<dbReference type="Gene3D" id="1.20.1080.10">
    <property type="entry name" value="Glycerol uptake facilitator protein"/>
    <property type="match status" value="1"/>
</dbReference>
<dbReference type="EMBL" id="VIVR01000001">
    <property type="protein sequence ID" value="TWE16719.1"/>
    <property type="molecule type" value="Genomic_DNA"/>
</dbReference>
<dbReference type="GO" id="GO:0015250">
    <property type="term" value="F:water channel activity"/>
    <property type="evidence" value="ECO:0007669"/>
    <property type="project" value="TreeGrafter"/>
</dbReference>
<gene>
    <name evidence="9" type="ORF">FB465_1704</name>
</gene>
<protein>
    <submittedName>
        <fullName evidence="9">Glycerol uptake facilitator protein/aquaporin Z</fullName>
    </submittedName>
</protein>
<dbReference type="InterPro" id="IPR023271">
    <property type="entry name" value="Aquaporin-like"/>
</dbReference>
<comment type="subcellular location">
    <subcellularLocation>
        <location evidence="1">Membrane</location>
        <topology evidence="1">Multi-pass membrane protein</topology>
    </subcellularLocation>
</comment>
<evidence type="ECO:0000256" key="7">
    <source>
        <dbReference type="SAM" id="MobiDB-lite"/>
    </source>
</evidence>
<dbReference type="GO" id="GO:0005886">
    <property type="term" value="C:plasma membrane"/>
    <property type="evidence" value="ECO:0007669"/>
    <property type="project" value="TreeGrafter"/>
</dbReference>
<feature type="transmembrane region" description="Helical" evidence="8">
    <location>
        <begin position="45"/>
        <end position="63"/>
    </location>
</feature>
<evidence type="ECO:0000313" key="10">
    <source>
        <dbReference type="Proteomes" id="UP000318416"/>
    </source>
</evidence>
<feature type="transmembrane region" description="Helical" evidence="8">
    <location>
        <begin position="124"/>
        <end position="146"/>
    </location>
</feature>
<dbReference type="Proteomes" id="UP000318416">
    <property type="component" value="Unassembled WGS sequence"/>
</dbReference>
<organism evidence="9 10">
    <name type="scientific">Kitasatospora atroaurantiaca</name>
    <dbReference type="NCBI Taxonomy" id="285545"/>
    <lineage>
        <taxon>Bacteria</taxon>
        <taxon>Bacillati</taxon>
        <taxon>Actinomycetota</taxon>
        <taxon>Actinomycetes</taxon>
        <taxon>Kitasatosporales</taxon>
        <taxon>Streptomycetaceae</taxon>
        <taxon>Kitasatospora</taxon>
    </lineage>
</organism>
<dbReference type="Pfam" id="PF00230">
    <property type="entry name" value="MIP"/>
    <property type="match status" value="1"/>
</dbReference>
<feature type="transmembrane region" description="Helical" evidence="8">
    <location>
        <begin position="166"/>
        <end position="188"/>
    </location>
</feature>
<dbReference type="SUPFAM" id="SSF81338">
    <property type="entry name" value="Aquaporin-like"/>
    <property type="match status" value="1"/>
</dbReference>
<dbReference type="PANTHER" id="PTHR19139">
    <property type="entry name" value="AQUAPORIN TRANSPORTER"/>
    <property type="match status" value="1"/>
</dbReference>
<feature type="compositionally biased region" description="Low complexity" evidence="7">
    <location>
        <begin position="25"/>
        <end position="34"/>
    </location>
</feature>
<evidence type="ECO:0000256" key="2">
    <source>
        <dbReference type="ARBA" id="ARBA00006175"/>
    </source>
</evidence>
<dbReference type="InterPro" id="IPR034294">
    <property type="entry name" value="Aquaporin_transptr"/>
</dbReference>
<dbReference type="InterPro" id="IPR000425">
    <property type="entry name" value="MIP"/>
</dbReference>
<comment type="caution">
    <text evidence="9">The sequence shown here is derived from an EMBL/GenBank/DDBJ whole genome shotgun (WGS) entry which is preliminary data.</text>
</comment>
<evidence type="ECO:0000256" key="8">
    <source>
        <dbReference type="SAM" id="Phobius"/>
    </source>
</evidence>
<feature type="transmembrane region" description="Helical" evidence="8">
    <location>
        <begin position="242"/>
        <end position="260"/>
    </location>
</feature>
<keyword evidence="5 8" id="KW-0472">Membrane</keyword>
<proteinExistence type="inferred from homology"/>
<accession>A0A561EMC1</accession>
<feature type="transmembrane region" description="Helical" evidence="8">
    <location>
        <begin position="75"/>
        <end position="93"/>
    </location>
</feature>
<keyword evidence="6" id="KW-0813">Transport</keyword>
<evidence type="ECO:0000256" key="1">
    <source>
        <dbReference type="ARBA" id="ARBA00004141"/>
    </source>
</evidence>
<dbReference type="PRINTS" id="PR00783">
    <property type="entry name" value="MINTRINSICP"/>
</dbReference>
<dbReference type="AlphaFoldDB" id="A0A561EMC1"/>
<evidence type="ECO:0000256" key="3">
    <source>
        <dbReference type="ARBA" id="ARBA00022692"/>
    </source>
</evidence>
<feature type="region of interest" description="Disordered" evidence="7">
    <location>
        <begin position="1"/>
        <end position="34"/>
    </location>
</feature>
<keyword evidence="4 8" id="KW-1133">Transmembrane helix</keyword>
<dbReference type="OrthoDB" id="9807293at2"/>
<evidence type="ECO:0000256" key="6">
    <source>
        <dbReference type="RuleBase" id="RU000477"/>
    </source>
</evidence>
<sequence length="297" mass="30558">MLTSARVPARRATGTTSGGTGRAGAAGRPAPSGGTTARAAATVEFALTGGVLFVLVTAVRWVMASPPGLALPGPHLQLAAVAVIVGAALAWALSSPWGRRSGGHLNPAATLALWVAGAFPGRRVLPYMTAQLTGSLAGTGLARLVWGPVVGDRMAYTAVRPAPSLSAAALFTAEAAATAAILTVALLAMSRPAWTRWIPAALPFATAVVIVILGTLTGGSANPARQFGPAVWAHQPVYWSHLWIYLVAPLAGAALPALVIRYRSHRPRRSPHSPRSDPARLRGRRSETDLCADGSTC</sequence>
<dbReference type="PANTHER" id="PTHR19139:SF199">
    <property type="entry name" value="MIP17260P"/>
    <property type="match status" value="1"/>
</dbReference>
<name>A0A561EMC1_9ACTN</name>
<evidence type="ECO:0000256" key="5">
    <source>
        <dbReference type="ARBA" id="ARBA00023136"/>
    </source>
</evidence>
<reference evidence="9 10" key="1">
    <citation type="submission" date="2019-06" db="EMBL/GenBank/DDBJ databases">
        <title>Sequencing the genomes of 1000 actinobacteria strains.</title>
        <authorList>
            <person name="Klenk H.-P."/>
        </authorList>
    </citation>
    <scope>NUCLEOTIDE SEQUENCE [LARGE SCALE GENOMIC DNA]</scope>
    <source>
        <strain evidence="9 10">DSM 41649</strain>
    </source>
</reference>
<feature type="transmembrane region" description="Helical" evidence="8">
    <location>
        <begin position="200"/>
        <end position="222"/>
    </location>
</feature>
<feature type="region of interest" description="Disordered" evidence="7">
    <location>
        <begin position="266"/>
        <end position="297"/>
    </location>
</feature>
<keyword evidence="3 6" id="KW-0812">Transmembrane</keyword>
<comment type="similarity">
    <text evidence="2 6">Belongs to the MIP/aquaporin (TC 1.A.8) family.</text>
</comment>
<dbReference type="RefSeq" id="WP_145789077.1">
    <property type="nucleotide sequence ID" value="NZ_BAAABR010000002.1"/>
</dbReference>
<feature type="compositionally biased region" description="Basic and acidic residues" evidence="7">
    <location>
        <begin position="274"/>
        <end position="288"/>
    </location>
</feature>